<evidence type="ECO:0000313" key="7">
    <source>
        <dbReference type="EMBL" id="TKW06802.1"/>
    </source>
</evidence>
<proteinExistence type="predicted"/>
<dbReference type="GO" id="GO:0004674">
    <property type="term" value="F:protein serine/threonine kinase activity"/>
    <property type="evidence" value="ECO:0007669"/>
    <property type="project" value="UniProtKB-EC"/>
</dbReference>
<dbReference type="SMART" id="SM00108">
    <property type="entry name" value="B_lectin"/>
    <property type="match status" value="1"/>
</dbReference>
<dbReference type="SUPFAM" id="SSF51110">
    <property type="entry name" value="alpha-D-mannose-specific plant lectins"/>
    <property type="match status" value="1"/>
</dbReference>
<evidence type="ECO:0000256" key="1">
    <source>
        <dbReference type="ARBA" id="ARBA00004479"/>
    </source>
</evidence>
<dbReference type="GO" id="GO:0051707">
    <property type="term" value="P:response to other organism"/>
    <property type="evidence" value="ECO:0007669"/>
    <property type="project" value="UniProtKB-ARBA"/>
</dbReference>
<sequence length="240" mass="27087">MTLLLIKSRKHLSVDHELNGQPCPRLPISVSVPSRNTSRLHFRHVRPRPQHHRRRDARLVRWVLHAGFLLSWSDHPEVPWIWFSVSETAVCWVANRERPLNDTSGVLVLGDTGRLFLPDGSGQVVWSSNSVGDASAVARLLHSGNLVVLRHRNSSAVLWQSFDHPSNTLLPGMKTGKNLWTGAEWYLTSWRSANDPAPGPYRRGTQTAGLPENVVWHGGAKKYRTGPWNGLWFNGVPEMR</sequence>
<dbReference type="PROSITE" id="PS50927">
    <property type="entry name" value="BULB_LECTIN"/>
    <property type="match status" value="1"/>
</dbReference>
<protein>
    <recommendedName>
        <fullName evidence="2">non-specific serine/threonine protein kinase</fullName>
        <ecNumber evidence="2">2.7.11.1</ecNumber>
    </recommendedName>
</protein>
<dbReference type="Pfam" id="PF01453">
    <property type="entry name" value="B_lectin"/>
    <property type="match status" value="1"/>
</dbReference>
<dbReference type="EC" id="2.7.11.1" evidence="2"/>
<organism evidence="7 8">
    <name type="scientific">Setaria viridis</name>
    <name type="common">Green bristlegrass</name>
    <name type="synonym">Setaria italica subsp. viridis</name>
    <dbReference type="NCBI Taxonomy" id="4556"/>
    <lineage>
        <taxon>Eukaryota</taxon>
        <taxon>Viridiplantae</taxon>
        <taxon>Streptophyta</taxon>
        <taxon>Embryophyta</taxon>
        <taxon>Tracheophyta</taxon>
        <taxon>Spermatophyta</taxon>
        <taxon>Magnoliopsida</taxon>
        <taxon>Liliopsida</taxon>
        <taxon>Poales</taxon>
        <taxon>Poaceae</taxon>
        <taxon>PACMAD clade</taxon>
        <taxon>Panicoideae</taxon>
        <taxon>Panicodae</taxon>
        <taxon>Paniceae</taxon>
        <taxon>Cenchrinae</taxon>
        <taxon>Setaria</taxon>
    </lineage>
</organism>
<dbReference type="PANTHER" id="PTHR32444:SF236">
    <property type="entry name" value="D-MANNOSE BINDING LECTIN FAMILY PROTEIN, EXPRESSED"/>
    <property type="match status" value="1"/>
</dbReference>
<dbReference type="OMA" id="MERRTWM"/>
<evidence type="ECO:0000313" key="8">
    <source>
        <dbReference type="Proteomes" id="UP000298652"/>
    </source>
</evidence>
<dbReference type="CDD" id="cd00028">
    <property type="entry name" value="B_lectin"/>
    <property type="match status" value="1"/>
</dbReference>
<dbReference type="GO" id="GO:0016020">
    <property type="term" value="C:membrane"/>
    <property type="evidence" value="ECO:0007669"/>
    <property type="project" value="UniProtKB-SubCell"/>
</dbReference>
<comment type="subcellular location">
    <subcellularLocation>
        <location evidence="1">Membrane</location>
        <topology evidence="1">Single-pass type I membrane protein</topology>
    </subcellularLocation>
</comment>
<dbReference type="Gramene" id="TKW06802">
    <property type="protein sequence ID" value="TKW06802"/>
    <property type="gene ID" value="SEVIR_7G264532v2"/>
</dbReference>
<feature type="domain" description="Bulb-type lectin" evidence="6">
    <location>
        <begin position="44"/>
        <end position="161"/>
    </location>
</feature>
<gene>
    <name evidence="7" type="ORF">SEVIR_7G264532v2</name>
</gene>
<reference evidence="7" key="1">
    <citation type="submission" date="2019-03" db="EMBL/GenBank/DDBJ databases">
        <title>WGS assembly of Setaria viridis.</title>
        <authorList>
            <person name="Huang P."/>
            <person name="Jenkins J."/>
            <person name="Grimwood J."/>
            <person name="Barry K."/>
            <person name="Healey A."/>
            <person name="Mamidi S."/>
            <person name="Sreedasyam A."/>
            <person name="Shu S."/>
            <person name="Feldman M."/>
            <person name="Wu J."/>
            <person name="Yu Y."/>
            <person name="Chen C."/>
            <person name="Johnson J."/>
            <person name="Rokhsar D."/>
            <person name="Baxter I."/>
            <person name="Schmutz J."/>
            <person name="Brutnell T."/>
            <person name="Kellogg E."/>
        </authorList>
    </citation>
    <scope>NUCLEOTIDE SEQUENCE [LARGE SCALE GENOMIC DNA]</scope>
</reference>
<dbReference type="PANTHER" id="PTHR32444">
    <property type="entry name" value="BULB-TYPE LECTIN DOMAIN-CONTAINING PROTEIN"/>
    <property type="match status" value="1"/>
</dbReference>
<dbReference type="Gene3D" id="2.90.10.10">
    <property type="entry name" value="Bulb-type lectin domain"/>
    <property type="match status" value="1"/>
</dbReference>
<comment type="catalytic activity">
    <reaction evidence="4">
        <text>L-threonyl-[protein] + ATP = O-phospho-L-threonyl-[protein] + ADP + H(+)</text>
        <dbReference type="Rhea" id="RHEA:46608"/>
        <dbReference type="Rhea" id="RHEA-COMP:11060"/>
        <dbReference type="Rhea" id="RHEA-COMP:11605"/>
        <dbReference type="ChEBI" id="CHEBI:15378"/>
        <dbReference type="ChEBI" id="CHEBI:30013"/>
        <dbReference type="ChEBI" id="CHEBI:30616"/>
        <dbReference type="ChEBI" id="CHEBI:61977"/>
        <dbReference type="ChEBI" id="CHEBI:456216"/>
        <dbReference type="EC" id="2.7.11.1"/>
    </reaction>
</comment>
<dbReference type="EMBL" id="CM016558">
    <property type="protein sequence ID" value="TKW06802.1"/>
    <property type="molecule type" value="Genomic_DNA"/>
</dbReference>
<evidence type="ECO:0000256" key="3">
    <source>
        <dbReference type="ARBA" id="ARBA00023170"/>
    </source>
</evidence>
<keyword evidence="8" id="KW-1185">Reference proteome</keyword>
<dbReference type="InterPro" id="IPR001480">
    <property type="entry name" value="Bulb-type_lectin_dom"/>
</dbReference>
<dbReference type="InterPro" id="IPR036426">
    <property type="entry name" value="Bulb-type_lectin_dom_sf"/>
</dbReference>
<accession>A0A4U6TWV8</accession>
<dbReference type="AlphaFoldDB" id="A0A4U6TWV8"/>
<evidence type="ECO:0000259" key="6">
    <source>
        <dbReference type="PROSITE" id="PS50927"/>
    </source>
</evidence>
<evidence type="ECO:0000256" key="2">
    <source>
        <dbReference type="ARBA" id="ARBA00012513"/>
    </source>
</evidence>
<comment type="catalytic activity">
    <reaction evidence="5">
        <text>L-seryl-[protein] + ATP = O-phospho-L-seryl-[protein] + ADP + H(+)</text>
        <dbReference type="Rhea" id="RHEA:17989"/>
        <dbReference type="Rhea" id="RHEA-COMP:9863"/>
        <dbReference type="Rhea" id="RHEA-COMP:11604"/>
        <dbReference type="ChEBI" id="CHEBI:15378"/>
        <dbReference type="ChEBI" id="CHEBI:29999"/>
        <dbReference type="ChEBI" id="CHEBI:30616"/>
        <dbReference type="ChEBI" id="CHEBI:83421"/>
        <dbReference type="ChEBI" id="CHEBI:456216"/>
        <dbReference type="EC" id="2.7.11.1"/>
    </reaction>
</comment>
<dbReference type="Proteomes" id="UP000298652">
    <property type="component" value="Chromosome 7"/>
</dbReference>
<keyword evidence="3" id="KW-0675">Receptor</keyword>
<name>A0A4U6TWV8_SETVI</name>
<evidence type="ECO:0000256" key="4">
    <source>
        <dbReference type="ARBA" id="ARBA00047899"/>
    </source>
</evidence>
<evidence type="ECO:0000256" key="5">
    <source>
        <dbReference type="ARBA" id="ARBA00048679"/>
    </source>
</evidence>